<dbReference type="Proteomes" id="UP001165064">
    <property type="component" value="Unassembled WGS sequence"/>
</dbReference>
<dbReference type="EMBL" id="BSXS01016650">
    <property type="protein sequence ID" value="GMF08064.1"/>
    <property type="molecule type" value="Genomic_DNA"/>
</dbReference>
<sequence length="178" mass="19858">MLTTQTQHHLHHYLPLHLTLNHTHNLLQQLLLVELLQLDDDPNYEWVAGTAQAFYGSKSSSNDLTETTENKDTDLTFSGFDSSANAPLLIVSPKTKISGPGSFTFTVALTLNGVSSGLSKRAEKTYYLKATVTVGSQNEGPGTTTITTTTCHNAVCTGFFRFHHFSSFRYNFHHYHMY</sequence>
<evidence type="ECO:0000313" key="2">
    <source>
        <dbReference type="Proteomes" id="UP001165064"/>
    </source>
</evidence>
<protein>
    <submittedName>
        <fullName evidence="1">Unnamed protein product</fullName>
    </submittedName>
</protein>
<organism evidence="1 2">
    <name type="scientific">Ambrosiozyma monospora</name>
    <name type="common">Yeast</name>
    <name type="synonym">Endomycopsis monosporus</name>
    <dbReference type="NCBI Taxonomy" id="43982"/>
    <lineage>
        <taxon>Eukaryota</taxon>
        <taxon>Fungi</taxon>
        <taxon>Dikarya</taxon>
        <taxon>Ascomycota</taxon>
        <taxon>Saccharomycotina</taxon>
        <taxon>Pichiomycetes</taxon>
        <taxon>Pichiales</taxon>
        <taxon>Pichiaceae</taxon>
        <taxon>Ambrosiozyma</taxon>
    </lineage>
</organism>
<reference evidence="1" key="1">
    <citation type="submission" date="2023-04" db="EMBL/GenBank/DDBJ databases">
        <title>Ambrosiozyma monospora NBRC 10751.</title>
        <authorList>
            <person name="Ichikawa N."/>
            <person name="Sato H."/>
            <person name="Tonouchi N."/>
        </authorList>
    </citation>
    <scope>NUCLEOTIDE SEQUENCE</scope>
    <source>
        <strain evidence="1">NBRC 10751</strain>
    </source>
</reference>
<accession>A0ACB5UCF7</accession>
<comment type="caution">
    <text evidence="1">The sequence shown here is derived from an EMBL/GenBank/DDBJ whole genome shotgun (WGS) entry which is preliminary data.</text>
</comment>
<gene>
    <name evidence="1" type="ORF">Amon02_001314300</name>
</gene>
<name>A0ACB5UCF7_AMBMO</name>
<proteinExistence type="predicted"/>
<keyword evidence="2" id="KW-1185">Reference proteome</keyword>
<evidence type="ECO:0000313" key="1">
    <source>
        <dbReference type="EMBL" id="GMF08064.1"/>
    </source>
</evidence>